<dbReference type="OrthoDB" id="1086474at2"/>
<organism evidence="1 2">
    <name type="scientific">Hallella multisaccharivorax DSM 17128</name>
    <dbReference type="NCBI Taxonomy" id="688246"/>
    <lineage>
        <taxon>Bacteria</taxon>
        <taxon>Pseudomonadati</taxon>
        <taxon>Bacteroidota</taxon>
        <taxon>Bacteroidia</taxon>
        <taxon>Bacteroidales</taxon>
        <taxon>Prevotellaceae</taxon>
        <taxon>Hallella</taxon>
    </lineage>
</organism>
<dbReference type="Gene3D" id="2.40.128.510">
    <property type="entry name" value="Protein of unknown function DUF4738"/>
    <property type="match status" value="1"/>
</dbReference>
<accession>F8N963</accession>
<keyword evidence="2" id="KW-1185">Reference proteome</keyword>
<proteinExistence type="predicted"/>
<evidence type="ECO:0000313" key="1">
    <source>
        <dbReference type="EMBL" id="EGN56641.1"/>
    </source>
</evidence>
<dbReference type="PROSITE" id="PS51257">
    <property type="entry name" value="PROKAR_LIPOPROTEIN"/>
    <property type="match status" value="1"/>
</dbReference>
<keyword evidence="1" id="KW-0449">Lipoprotein</keyword>
<dbReference type="EMBL" id="GL945017">
    <property type="protein sequence ID" value="EGN56641.1"/>
    <property type="molecule type" value="Genomic_DNA"/>
</dbReference>
<protein>
    <submittedName>
        <fullName evidence="1">Putative lipoprotein</fullName>
    </submittedName>
</protein>
<dbReference type="Proteomes" id="UP000002772">
    <property type="component" value="Unassembled WGS sequence"/>
</dbReference>
<dbReference type="STRING" id="688246.Premu_1212"/>
<reference evidence="2" key="1">
    <citation type="journal article" date="2011" name="Stand. Genomic Sci.">
        <title>Non-contiguous finished genome sequence of the opportunistic oral pathogen Prevotella multisaccharivorax type strain (PPPA20).</title>
        <authorList>
            <person name="Pati A."/>
            <person name="Gronow S."/>
            <person name="Lu M."/>
            <person name="Lapidus A."/>
            <person name="Nolan M."/>
            <person name="Lucas S."/>
            <person name="Hammon N."/>
            <person name="Deshpande S."/>
            <person name="Cheng J.F."/>
            <person name="Tapia R."/>
            <person name="Han C."/>
            <person name="Goodwin L."/>
            <person name="Pitluck S."/>
            <person name="Liolios K."/>
            <person name="Pagani I."/>
            <person name="Mavromatis K."/>
            <person name="Mikhailova N."/>
            <person name="Huntemann M."/>
            <person name="Chen A."/>
            <person name="Palaniappan K."/>
            <person name="Land M."/>
            <person name="Hauser L."/>
            <person name="Detter J.C."/>
            <person name="Brambilla E.M."/>
            <person name="Rohde M."/>
            <person name="Goker M."/>
            <person name="Woyke T."/>
            <person name="Bristow J."/>
            <person name="Eisen J.A."/>
            <person name="Markowitz V."/>
            <person name="Hugenholtz P."/>
            <person name="Kyrpides N.C."/>
            <person name="Klenk H.P."/>
            <person name="Ivanova N."/>
        </authorList>
    </citation>
    <scope>NUCLEOTIDE SEQUENCE [LARGE SCALE GENOMIC DNA]</scope>
    <source>
        <strain evidence="2">DSM 17128</strain>
    </source>
</reference>
<dbReference type="InterPro" id="IPR031762">
    <property type="entry name" value="DUF4738"/>
</dbReference>
<gene>
    <name evidence="1" type="ORF">Premu_1212</name>
</gene>
<dbReference type="RefSeq" id="WP_007573860.1">
    <property type="nucleotide sequence ID" value="NZ_BPTS01000001.1"/>
</dbReference>
<name>F8N963_9BACT</name>
<sequence length="177" mass="19652">MKKVLLYSLLPMLFIGATSCKEKRQSDIIIARKPVVIKKSRPQVIGDAVRNTRINWVGGTYTVRVTVRCDTSLPLASDGDTKYYDNRVNIHISRSDGSSFFDRTFTKSDFSGYVDKAYFEDGALLGIVFNKVEGESLKFAASIGNPDRSSDEFVPLEIVVSHLGGLSIQKSSDMDNE</sequence>
<evidence type="ECO:0000313" key="2">
    <source>
        <dbReference type="Proteomes" id="UP000002772"/>
    </source>
</evidence>
<dbReference type="HOGENOM" id="CLU_098277_0_0_10"/>
<dbReference type="Pfam" id="PF15889">
    <property type="entry name" value="DUF4738"/>
    <property type="match status" value="1"/>
</dbReference>
<dbReference type="AlphaFoldDB" id="F8N963"/>
<dbReference type="eggNOG" id="ENOG5033QXS">
    <property type="taxonomic scope" value="Bacteria"/>
</dbReference>